<organism evidence="1 2">
    <name type="scientific">Porites evermanni</name>
    <dbReference type="NCBI Taxonomy" id="104178"/>
    <lineage>
        <taxon>Eukaryota</taxon>
        <taxon>Metazoa</taxon>
        <taxon>Cnidaria</taxon>
        <taxon>Anthozoa</taxon>
        <taxon>Hexacorallia</taxon>
        <taxon>Scleractinia</taxon>
        <taxon>Fungiina</taxon>
        <taxon>Poritidae</taxon>
        <taxon>Porites</taxon>
    </lineage>
</organism>
<evidence type="ECO:0000313" key="2">
    <source>
        <dbReference type="Proteomes" id="UP001159427"/>
    </source>
</evidence>
<reference evidence="1 2" key="1">
    <citation type="submission" date="2022-05" db="EMBL/GenBank/DDBJ databases">
        <authorList>
            <consortium name="Genoscope - CEA"/>
            <person name="William W."/>
        </authorList>
    </citation>
    <scope>NUCLEOTIDE SEQUENCE [LARGE SCALE GENOMIC DNA]</scope>
</reference>
<keyword evidence="2" id="KW-1185">Reference proteome</keyword>
<gene>
    <name evidence="1" type="ORF">PEVE_00030076</name>
</gene>
<comment type="caution">
    <text evidence="1">The sequence shown here is derived from an EMBL/GenBank/DDBJ whole genome shotgun (WGS) entry which is preliminary data.</text>
</comment>
<name>A0ABN8MB47_9CNID</name>
<proteinExistence type="predicted"/>
<sequence>MEWHVSKSRGHQSVHDKALTIFQERIKSLAVAEREIEKERIQSNIELKTEKRKVQEDLFNLNRDRKRFAREARNKLQLHQLPRLFSREKTFQGLSVRDKQKLLRSFSTERSADTFPSITCTDANVPQIMKRSISRESEFHNWVIGFPRIKDSSSKRTLRNKKLAKQGAKNENSDAGAVKRHSKVENIVFNVPVTLTNGKASARHDQLQVSHQKRRKGVVTSWNVKNEKLPKLKDILGKDWAQTKLQ</sequence>
<dbReference type="EMBL" id="CALNXI010000424">
    <property type="protein sequence ID" value="CAH3026844.1"/>
    <property type="molecule type" value="Genomic_DNA"/>
</dbReference>
<protein>
    <submittedName>
        <fullName evidence="1">Uncharacterized protein</fullName>
    </submittedName>
</protein>
<dbReference type="Proteomes" id="UP001159427">
    <property type="component" value="Unassembled WGS sequence"/>
</dbReference>
<accession>A0ABN8MB47</accession>
<evidence type="ECO:0000313" key="1">
    <source>
        <dbReference type="EMBL" id="CAH3026844.1"/>
    </source>
</evidence>